<name>A0A158QQJ3_HAEPC</name>
<evidence type="ECO:0000256" key="4">
    <source>
        <dbReference type="ARBA" id="ARBA00023125"/>
    </source>
</evidence>
<proteinExistence type="inferred from homology"/>
<comment type="similarity">
    <text evidence="2">Belongs to the transcriptional coactivator PC4 family.</text>
</comment>
<keyword evidence="5" id="KW-0804">Transcription</keyword>
<dbReference type="OMA" id="CPFSFAY"/>
<evidence type="ECO:0000313" key="9">
    <source>
        <dbReference type="EMBL" id="VDO55436.1"/>
    </source>
</evidence>
<keyword evidence="3" id="KW-0805">Transcription regulation</keyword>
<evidence type="ECO:0000259" key="8">
    <source>
        <dbReference type="Pfam" id="PF02229"/>
    </source>
</evidence>
<dbReference type="SUPFAM" id="SSF54447">
    <property type="entry name" value="ssDNA-binding transcriptional regulator domain"/>
    <property type="match status" value="1"/>
</dbReference>
<evidence type="ECO:0000256" key="5">
    <source>
        <dbReference type="ARBA" id="ARBA00023163"/>
    </source>
</evidence>
<dbReference type="WBParaSite" id="HPLM_0001512601-mRNA-1">
    <property type="protein sequence ID" value="HPLM_0001512601-mRNA-1"/>
    <property type="gene ID" value="HPLM_0001512601"/>
</dbReference>
<reference evidence="11" key="1">
    <citation type="submission" date="2016-04" db="UniProtKB">
        <authorList>
            <consortium name="WormBaseParasite"/>
        </authorList>
    </citation>
    <scope>IDENTIFICATION</scope>
</reference>
<dbReference type="STRING" id="6290.A0A158QQJ3"/>
<dbReference type="InterPro" id="IPR045125">
    <property type="entry name" value="Sub1/Tcp4-like"/>
</dbReference>
<evidence type="ECO:0000256" key="3">
    <source>
        <dbReference type="ARBA" id="ARBA00023015"/>
    </source>
</evidence>
<accession>A0A158QQJ3</accession>
<protein>
    <submittedName>
        <fullName evidence="11">PC4 domain-containing protein</fullName>
    </submittedName>
</protein>
<dbReference type="GO" id="GO:0003713">
    <property type="term" value="F:transcription coactivator activity"/>
    <property type="evidence" value="ECO:0007669"/>
    <property type="project" value="InterPro"/>
</dbReference>
<dbReference type="OrthoDB" id="2505440at2759"/>
<dbReference type="Proteomes" id="UP000268014">
    <property type="component" value="Unassembled WGS sequence"/>
</dbReference>
<comment type="subcellular location">
    <subcellularLocation>
        <location evidence="1">Nucleus</location>
    </subcellularLocation>
</comment>
<keyword evidence="6" id="KW-0539">Nucleus</keyword>
<dbReference type="Pfam" id="PF02229">
    <property type="entry name" value="PC4"/>
    <property type="match status" value="1"/>
</dbReference>
<dbReference type="GO" id="GO:0060261">
    <property type="term" value="P:positive regulation of transcription initiation by RNA polymerase II"/>
    <property type="evidence" value="ECO:0007669"/>
    <property type="project" value="InterPro"/>
</dbReference>
<dbReference type="InterPro" id="IPR003173">
    <property type="entry name" value="PC4_C"/>
</dbReference>
<dbReference type="GO" id="GO:0003677">
    <property type="term" value="F:DNA binding"/>
    <property type="evidence" value="ECO:0007669"/>
    <property type="project" value="UniProtKB-KW"/>
</dbReference>
<organism evidence="11">
    <name type="scientific">Haemonchus placei</name>
    <name type="common">Barber's pole worm</name>
    <dbReference type="NCBI Taxonomy" id="6290"/>
    <lineage>
        <taxon>Eukaryota</taxon>
        <taxon>Metazoa</taxon>
        <taxon>Ecdysozoa</taxon>
        <taxon>Nematoda</taxon>
        <taxon>Chromadorea</taxon>
        <taxon>Rhabditida</taxon>
        <taxon>Rhabditina</taxon>
        <taxon>Rhabditomorpha</taxon>
        <taxon>Strongyloidea</taxon>
        <taxon>Trichostrongylidae</taxon>
        <taxon>Haemonchus</taxon>
    </lineage>
</organism>
<keyword evidence="10" id="KW-1185">Reference proteome</keyword>
<dbReference type="AlphaFoldDB" id="A0A158QQJ3"/>
<dbReference type="EMBL" id="UZAF01018840">
    <property type="protein sequence ID" value="VDO55436.1"/>
    <property type="molecule type" value="Genomic_DNA"/>
</dbReference>
<evidence type="ECO:0000256" key="2">
    <source>
        <dbReference type="ARBA" id="ARBA00009001"/>
    </source>
</evidence>
<reference evidence="9 10" key="2">
    <citation type="submission" date="2018-11" db="EMBL/GenBank/DDBJ databases">
        <authorList>
            <consortium name="Pathogen Informatics"/>
        </authorList>
    </citation>
    <scope>NUCLEOTIDE SEQUENCE [LARGE SCALE GENOMIC DNA]</scope>
    <source>
        <strain evidence="9 10">MHpl1</strain>
    </source>
</reference>
<gene>
    <name evidence="9" type="ORF">HPLM_LOCUS15118</name>
</gene>
<evidence type="ECO:0000313" key="11">
    <source>
        <dbReference type="WBParaSite" id="HPLM_0001512601-mRNA-1"/>
    </source>
</evidence>
<evidence type="ECO:0000256" key="6">
    <source>
        <dbReference type="ARBA" id="ARBA00023242"/>
    </source>
</evidence>
<dbReference type="InterPro" id="IPR009044">
    <property type="entry name" value="ssDNA-bd_transcriptional_reg"/>
</dbReference>
<dbReference type="PANTHER" id="PTHR13215">
    <property type="entry name" value="RNA POLYMERASE II TRANSCRIPTIONAL COACTIVATOR"/>
    <property type="match status" value="1"/>
</dbReference>
<dbReference type="Gene3D" id="2.30.31.10">
    <property type="entry name" value="Transcriptional Coactivator Pc4, Chain A"/>
    <property type="match status" value="1"/>
</dbReference>
<evidence type="ECO:0000256" key="1">
    <source>
        <dbReference type="ARBA" id="ARBA00004123"/>
    </source>
</evidence>
<evidence type="ECO:0000313" key="10">
    <source>
        <dbReference type="Proteomes" id="UP000268014"/>
    </source>
</evidence>
<feature type="compositionally biased region" description="Basic and acidic residues" evidence="7">
    <location>
        <begin position="8"/>
        <end position="37"/>
    </location>
</feature>
<evidence type="ECO:0000256" key="7">
    <source>
        <dbReference type="SAM" id="MobiDB-lite"/>
    </source>
</evidence>
<feature type="domain" description="Transcriptional coactivator p15 (PC4) C-terminal" evidence="8">
    <location>
        <begin position="56"/>
        <end position="107"/>
    </location>
</feature>
<keyword evidence="4" id="KW-0238">DNA-binding</keyword>
<dbReference type="GO" id="GO:0005634">
    <property type="term" value="C:nucleus"/>
    <property type="evidence" value="ECO:0007669"/>
    <property type="project" value="UniProtKB-SubCell"/>
</dbReference>
<feature type="region of interest" description="Disordered" evidence="7">
    <location>
        <begin position="1"/>
        <end position="43"/>
    </location>
</feature>
<sequence>MSSSSSEEEMKPKKEEKKKEKSKKDKSKKESKKESKKVSNQLSYVSSSYTENSMIELGSMRYVTVRSFRGKALIDIREFYTDKASGEMRPGKKGISLSKEQYQNFKAVMSEIDAKL</sequence>